<evidence type="ECO:0000313" key="2">
    <source>
        <dbReference type="EMBL" id="MDP9974789.1"/>
    </source>
</evidence>
<organism evidence="2 3">
    <name type="scientific">Variovorax paradoxus</name>
    <dbReference type="NCBI Taxonomy" id="34073"/>
    <lineage>
        <taxon>Bacteria</taxon>
        <taxon>Pseudomonadati</taxon>
        <taxon>Pseudomonadota</taxon>
        <taxon>Betaproteobacteria</taxon>
        <taxon>Burkholderiales</taxon>
        <taxon>Comamonadaceae</taxon>
        <taxon>Variovorax</taxon>
    </lineage>
</organism>
<name>A0AAW8EQS0_VARPD</name>
<dbReference type="RefSeq" id="WP_307596819.1">
    <property type="nucleotide sequence ID" value="NZ_CAXUQK020000002.1"/>
</dbReference>
<accession>A0AAW8EQS0</accession>
<dbReference type="AlphaFoldDB" id="A0AAW8EQS0"/>
<sequence>MQRALTDLASRDEKLHYGNFTAALASSGYEQARTSIETIEQAFVEDPKPLKAGLNGGQDRQGPSLFAKPEQRHVTA</sequence>
<gene>
    <name evidence="2" type="ORF">J2W39_006059</name>
</gene>
<evidence type="ECO:0000313" key="3">
    <source>
        <dbReference type="Proteomes" id="UP001224845"/>
    </source>
</evidence>
<reference evidence="2" key="1">
    <citation type="submission" date="2023-07" db="EMBL/GenBank/DDBJ databases">
        <title>Sorghum-associated microbial communities from plants grown in Nebraska, USA.</title>
        <authorList>
            <person name="Schachtman D."/>
        </authorList>
    </citation>
    <scope>NUCLEOTIDE SEQUENCE</scope>
    <source>
        <strain evidence="2">DS3315</strain>
    </source>
</reference>
<evidence type="ECO:0000256" key="1">
    <source>
        <dbReference type="SAM" id="MobiDB-lite"/>
    </source>
</evidence>
<proteinExistence type="predicted"/>
<protein>
    <submittedName>
        <fullName evidence="2">Uncharacterized protein</fullName>
    </submittedName>
</protein>
<dbReference type="Proteomes" id="UP001224845">
    <property type="component" value="Unassembled WGS sequence"/>
</dbReference>
<comment type="caution">
    <text evidence="2">The sequence shown here is derived from an EMBL/GenBank/DDBJ whole genome shotgun (WGS) entry which is preliminary data.</text>
</comment>
<feature type="region of interest" description="Disordered" evidence="1">
    <location>
        <begin position="48"/>
        <end position="76"/>
    </location>
</feature>
<dbReference type="EMBL" id="JAUSRV010000019">
    <property type="protein sequence ID" value="MDP9974789.1"/>
    <property type="molecule type" value="Genomic_DNA"/>
</dbReference>